<protein>
    <submittedName>
        <fullName evidence="1">Uncharacterized protein</fullName>
    </submittedName>
</protein>
<dbReference type="Proteomes" id="UP001473063">
    <property type="component" value="Unassembled WGS sequence"/>
</dbReference>
<evidence type="ECO:0000313" key="1">
    <source>
        <dbReference type="EMBL" id="MEQ2372102.1"/>
    </source>
</evidence>
<comment type="caution">
    <text evidence="1">The sequence shown here is derived from an EMBL/GenBank/DDBJ whole genome shotgun (WGS) entry which is preliminary data.</text>
</comment>
<accession>A0ABV1BJK2</accession>
<dbReference type="RefSeq" id="WP_195979061.1">
    <property type="nucleotide sequence ID" value="NZ_JBBMEJ010000021.1"/>
</dbReference>
<name>A0ABV1BJK2_9FIRM</name>
<gene>
    <name evidence="1" type="ORF">WMO28_14430</name>
</gene>
<keyword evidence="2" id="KW-1185">Reference proteome</keyword>
<proteinExistence type="predicted"/>
<reference evidence="1 2" key="1">
    <citation type="submission" date="2024-03" db="EMBL/GenBank/DDBJ databases">
        <title>Human intestinal bacterial collection.</title>
        <authorList>
            <person name="Pauvert C."/>
            <person name="Hitch T.C.A."/>
            <person name="Clavel T."/>
        </authorList>
    </citation>
    <scope>NUCLEOTIDE SEQUENCE [LARGE SCALE GENOMIC DNA]</scope>
    <source>
        <strain evidence="1 2">CLA-JM-H16</strain>
    </source>
</reference>
<sequence>MTNVERVERDIAREKMFREAFMNGKEPTDEDRAAWALADAHNQMSLDYARQLDAKEAVTNIKISSEVKIKK</sequence>
<evidence type="ECO:0000313" key="2">
    <source>
        <dbReference type="Proteomes" id="UP001473063"/>
    </source>
</evidence>
<dbReference type="EMBL" id="JBBMEJ010000021">
    <property type="protein sequence ID" value="MEQ2372102.1"/>
    <property type="molecule type" value="Genomic_DNA"/>
</dbReference>
<organism evidence="1 2">
    <name type="scientific">Blautia aquisgranensis</name>
    <dbReference type="NCBI Taxonomy" id="3133153"/>
    <lineage>
        <taxon>Bacteria</taxon>
        <taxon>Bacillati</taxon>
        <taxon>Bacillota</taxon>
        <taxon>Clostridia</taxon>
        <taxon>Lachnospirales</taxon>
        <taxon>Lachnospiraceae</taxon>
        <taxon>Blautia</taxon>
    </lineage>
</organism>